<name>A0A1D3D618_9EIME</name>
<evidence type="ECO:0000313" key="1">
    <source>
        <dbReference type="EMBL" id="OEH78891.1"/>
    </source>
</evidence>
<accession>A0A1D3D618</accession>
<keyword evidence="2" id="KW-1185">Reference proteome</keyword>
<dbReference type="VEuPathDB" id="ToxoDB:cyc_07839"/>
<dbReference type="InParanoid" id="A0A1D3D618"/>
<dbReference type="Proteomes" id="UP000095192">
    <property type="component" value="Unassembled WGS sequence"/>
</dbReference>
<comment type="caution">
    <text evidence="1">The sequence shown here is derived from an EMBL/GenBank/DDBJ whole genome shotgun (WGS) entry which is preliminary data.</text>
</comment>
<sequence length="81" mass="8954">MMCLWLQDTTICNVDCFPIALVAPFVCFAKKNQANACCAQEDTSIKDPLNNVLVTEELRPLQVLKGLQGNEEESARGKSHT</sequence>
<dbReference type="EMBL" id="JROU02000585">
    <property type="protein sequence ID" value="OEH78891.1"/>
    <property type="molecule type" value="Genomic_DNA"/>
</dbReference>
<evidence type="ECO:0000313" key="2">
    <source>
        <dbReference type="Proteomes" id="UP000095192"/>
    </source>
</evidence>
<dbReference type="AlphaFoldDB" id="A0A1D3D618"/>
<protein>
    <submittedName>
        <fullName evidence="1">Uncharacterized protein</fullName>
    </submittedName>
</protein>
<organism evidence="1 2">
    <name type="scientific">Cyclospora cayetanensis</name>
    <dbReference type="NCBI Taxonomy" id="88456"/>
    <lineage>
        <taxon>Eukaryota</taxon>
        <taxon>Sar</taxon>
        <taxon>Alveolata</taxon>
        <taxon>Apicomplexa</taxon>
        <taxon>Conoidasida</taxon>
        <taxon>Coccidia</taxon>
        <taxon>Eucoccidiorida</taxon>
        <taxon>Eimeriorina</taxon>
        <taxon>Eimeriidae</taxon>
        <taxon>Cyclospora</taxon>
    </lineage>
</organism>
<reference evidence="1 2" key="1">
    <citation type="journal article" date="2016" name="BMC Genomics">
        <title>Comparative genomics reveals Cyclospora cayetanensis possesses coccidia-like metabolism and invasion components but unique surface antigens.</title>
        <authorList>
            <person name="Liu S."/>
            <person name="Wang L."/>
            <person name="Zheng H."/>
            <person name="Xu Z."/>
            <person name="Roellig D.M."/>
            <person name="Li N."/>
            <person name="Frace M.A."/>
            <person name="Tang K."/>
            <person name="Arrowood M.J."/>
            <person name="Moss D.M."/>
            <person name="Zhang L."/>
            <person name="Feng Y."/>
            <person name="Xiao L."/>
        </authorList>
    </citation>
    <scope>NUCLEOTIDE SEQUENCE [LARGE SCALE GENOMIC DNA]</scope>
    <source>
        <strain evidence="1 2">CHN_HEN01</strain>
    </source>
</reference>
<gene>
    <name evidence="1" type="ORF">cyc_07839</name>
</gene>
<proteinExistence type="predicted"/>